<feature type="compositionally biased region" description="Polar residues" evidence="2">
    <location>
        <begin position="694"/>
        <end position="703"/>
    </location>
</feature>
<dbReference type="CDD" id="cd17723">
    <property type="entry name" value="BRCT_Rad4_rpt4"/>
    <property type="match status" value="1"/>
</dbReference>
<dbReference type="GO" id="GO:0033314">
    <property type="term" value="P:mitotic DNA replication checkpoint signaling"/>
    <property type="evidence" value="ECO:0007669"/>
    <property type="project" value="TreeGrafter"/>
</dbReference>
<keyword evidence="5" id="KW-1185">Reference proteome</keyword>
<feature type="compositionally biased region" description="Polar residues" evidence="2">
    <location>
        <begin position="525"/>
        <end position="536"/>
    </location>
</feature>
<dbReference type="PANTHER" id="PTHR13561:SF20">
    <property type="entry name" value="DNA TOPOISOMERASE 2-BINDING PROTEIN 1"/>
    <property type="match status" value="1"/>
</dbReference>
<feature type="region of interest" description="Disordered" evidence="2">
    <location>
        <begin position="803"/>
        <end position="823"/>
    </location>
</feature>
<dbReference type="SUPFAM" id="SSF52113">
    <property type="entry name" value="BRCT domain"/>
    <property type="match status" value="4"/>
</dbReference>
<feature type="domain" description="BRCT" evidence="3">
    <location>
        <begin position="419"/>
        <end position="504"/>
    </location>
</feature>
<evidence type="ECO:0000256" key="2">
    <source>
        <dbReference type="SAM" id="MobiDB-lite"/>
    </source>
</evidence>
<dbReference type="PROSITE" id="PS50172">
    <property type="entry name" value="BRCT"/>
    <property type="match status" value="4"/>
</dbReference>
<dbReference type="InterPro" id="IPR036420">
    <property type="entry name" value="BRCT_dom_sf"/>
</dbReference>
<dbReference type="GO" id="GO:0006270">
    <property type="term" value="P:DNA replication initiation"/>
    <property type="evidence" value="ECO:0007669"/>
    <property type="project" value="TreeGrafter"/>
</dbReference>
<feature type="region of interest" description="Disordered" evidence="2">
    <location>
        <begin position="213"/>
        <end position="249"/>
    </location>
</feature>
<evidence type="ECO:0000256" key="1">
    <source>
        <dbReference type="ARBA" id="ARBA00022737"/>
    </source>
</evidence>
<protein>
    <recommendedName>
        <fullName evidence="3">BRCT domain-containing protein</fullName>
    </recommendedName>
</protein>
<feature type="domain" description="BRCT" evidence="3">
    <location>
        <begin position="307"/>
        <end position="407"/>
    </location>
</feature>
<name>A0AB34KGF4_9PEZI</name>
<feature type="region of interest" description="Disordered" evidence="2">
    <location>
        <begin position="263"/>
        <end position="312"/>
    </location>
</feature>
<dbReference type="GO" id="GO:0007095">
    <property type="term" value="P:mitotic G2 DNA damage checkpoint signaling"/>
    <property type="evidence" value="ECO:0007669"/>
    <property type="project" value="TreeGrafter"/>
</dbReference>
<feature type="compositionally biased region" description="Basic residues" evidence="2">
    <location>
        <begin position="231"/>
        <end position="240"/>
    </location>
</feature>
<dbReference type="Pfam" id="PF12738">
    <property type="entry name" value="PTCB-BRCT"/>
    <property type="match status" value="3"/>
</dbReference>
<sequence>MAQHAAEHGKEQLPLKDVVLCSTSLPQDVRIRLADIAQTMGASHKLDLTGEVTHLVVGDIDTPKYKYVAKERPDIVVLTPAWIDAVRDVWTAGGDVDLEGLEKAHRSPTLTGLKVCMTGVPELAERNRISSMIEHEGAEYHGDLTKQVTHLIVANPEGSAKYRAAKEWGIHTVSLKWLSESAQRGMALEPKYYDPMMPEEEQGRGAFRREAGTSLGKRTRVDEPQTANQGGKRKLRRHASRRLEDHSQDMWQDISAADISTVAPSETDQWTAGDEDSQNTLGRPAPRPQVRQSMDAADIQSARAPPNPEGLFSGWRITIQGFEKDKAKRLTQYLEPNGAQVVKRLEDLESHEDEQQPGRSCILVPHAQPAQHVHIATTLPGAVTATEWWVERCIHYKQILDPEQDVLSQPLWHLDILGFPKLTISTTGFSGVDYRQVAQAIKLTGASYQEQLMPSISVLVCASSSVKKEKAYYATKHKIPVVSAEWLWTCLKSRRKTSFERFKIELPDFDPSNIAGRPSAPSPLPNDTLSRSNSMGTRKDIQAPARLSNTRKRQATPSLPLHTHKLAAKPQKASGPFVHEDEDDDHDDESHTVGDDSVQPAEHAGTSIKDGGPLRSISPNASPPKSTSADSHKETLDDDGHIADNVPGDKQDTIATPSTSHVDHASLHANQPPPRAQADWTADLASIMERQQRRTASSDQPNPAQRLKHRKLGRAPSGSSLTNRTNSGSAVTSKDGEAAGSLLESHDESPETSFVTGQEDLPSTQIGYETPEAEAARLQLAKRMGTSYSDEGAGIRLASLGMVRDSSDSAAAAGGRSRNRTRR</sequence>
<reference evidence="4 5" key="1">
    <citation type="journal article" date="2020" name="Microbiol. Resour. Announc.">
        <title>Draft Genome Sequence of a Cladosporium Species Isolated from the Mesophotic Ascidian Didemnum maculosum.</title>
        <authorList>
            <person name="Gioti A."/>
            <person name="Siaperas R."/>
            <person name="Nikolaivits E."/>
            <person name="Le Goff G."/>
            <person name="Ouazzani J."/>
            <person name="Kotoulas G."/>
            <person name="Topakas E."/>
        </authorList>
    </citation>
    <scope>NUCLEOTIDE SEQUENCE [LARGE SCALE GENOMIC DNA]</scope>
    <source>
        <strain evidence="4 5">TM138-S3</strain>
    </source>
</reference>
<dbReference type="Proteomes" id="UP000803884">
    <property type="component" value="Unassembled WGS sequence"/>
</dbReference>
<feature type="domain" description="BRCT" evidence="3">
    <location>
        <begin position="105"/>
        <end position="195"/>
    </location>
</feature>
<comment type="caution">
    <text evidence="4">The sequence shown here is derived from an EMBL/GenBank/DDBJ whole genome shotgun (WGS) entry which is preliminary data.</text>
</comment>
<proteinExistence type="predicted"/>
<dbReference type="InterPro" id="IPR001357">
    <property type="entry name" value="BRCT_dom"/>
</dbReference>
<evidence type="ECO:0000259" key="3">
    <source>
        <dbReference type="PROSITE" id="PS50172"/>
    </source>
</evidence>
<feature type="domain" description="BRCT" evidence="3">
    <location>
        <begin position="10"/>
        <end position="83"/>
    </location>
</feature>
<dbReference type="AlphaFoldDB" id="A0AB34KGF4"/>
<dbReference type="EMBL" id="JAAQHG020000027">
    <property type="protein sequence ID" value="KAL1584228.1"/>
    <property type="molecule type" value="Genomic_DNA"/>
</dbReference>
<gene>
    <name evidence="4" type="ORF">WHR41_06742</name>
</gene>
<accession>A0AB34KGF4</accession>
<dbReference type="InterPro" id="IPR059215">
    <property type="entry name" value="BRCT2_TopBP1-like"/>
</dbReference>
<evidence type="ECO:0000313" key="4">
    <source>
        <dbReference type="EMBL" id="KAL1584228.1"/>
    </source>
</evidence>
<dbReference type="SMART" id="SM00292">
    <property type="entry name" value="BRCT"/>
    <property type="match status" value="4"/>
</dbReference>
<feature type="compositionally biased region" description="Polar residues" evidence="2">
    <location>
        <begin position="717"/>
        <end position="732"/>
    </location>
</feature>
<dbReference type="Gene3D" id="3.40.50.10190">
    <property type="entry name" value="BRCT domain"/>
    <property type="match status" value="4"/>
</dbReference>
<dbReference type="CDD" id="cd18433">
    <property type="entry name" value="BRCT_Rad4_rpt3"/>
    <property type="match status" value="1"/>
</dbReference>
<feature type="compositionally biased region" description="Polar residues" evidence="2">
    <location>
        <begin position="617"/>
        <end position="629"/>
    </location>
</feature>
<organism evidence="4 5">
    <name type="scientific">Cladosporium halotolerans</name>
    <dbReference type="NCBI Taxonomy" id="1052096"/>
    <lineage>
        <taxon>Eukaryota</taxon>
        <taxon>Fungi</taxon>
        <taxon>Dikarya</taxon>
        <taxon>Ascomycota</taxon>
        <taxon>Pezizomycotina</taxon>
        <taxon>Dothideomycetes</taxon>
        <taxon>Dothideomycetidae</taxon>
        <taxon>Cladosporiales</taxon>
        <taxon>Cladosporiaceae</taxon>
        <taxon>Cladosporium</taxon>
    </lineage>
</organism>
<dbReference type="RefSeq" id="XP_069227334.1">
    <property type="nucleotide sequence ID" value="XM_069375347.1"/>
</dbReference>
<keyword evidence="1" id="KW-0677">Repeat</keyword>
<dbReference type="PANTHER" id="PTHR13561">
    <property type="entry name" value="DNA REPLICATION REGULATOR DPB11-RELATED"/>
    <property type="match status" value="1"/>
</dbReference>
<evidence type="ECO:0000313" key="5">
    <source>
        <dbReference type="Proteomes" id="UP000803884"/>
    </source>
</evidence>
<dbReference type="GeneID" id="96008185"/>
<feature type="compositionally biased region" description="Polar residues" evidence="2">
    <location>
        <begin position="751"/>
        <end position="767"/>
    </location>
</feature>
<feature type="region of interest" description="Disordered" evidence="2">
    <location>
        <begin position="510"/>
        <end position="771"/>
    </location>
</feature>
<dbReference type="CDD" id="cd17731">
    <property type="entry name" value="BRCT_TopBP1_rpt2_like"/>
    <property type="match status" value="1"/>
</dbReference>
<feature type="compositionally biased region" description="Basic and acidic residues" evidence="2">
    <location>
        <begin position="630"/>
        <end position="652"/>
    </location>
</feature>